<dbReference type="Gene3D" id="3.40.50.11900">
    <property type="match status" value="1"/>
</dbReference>
<evidence type="ECO:0000313" key="3">
    <source>
        <dbReference type="Proteomes" id="UP000266693"/>
    </source>
</evidence>
<dbReference type="InterPro" id="IPR010327">
    <property type="entry name" value="FldB/FldC_alpha/beta"/>
</dbReference>
<keyword evidence="3" id="KW-1185">Reference proteome</keyword>
<dbReference type="Pfam" id="PF06050">
    <property type="entry name" value="HGD-D"/>
    <property type="match status" value="1"/>
</dbReference>
<dbReference type="Gene3D" id="3.40.50.11890">
    <property type="match status" value="1"/>
</dbReference>
<dbReference type="AlphaFoldDB" id="A0A396RXQ5"/>
<accession>A0A396RXQ5</accession>
<sequence length="375" mass="39890">MSALALLRAAAADPEAAARAHKAAGGRVIAFLCDNVPSELIAAAGAFPLRLHGRPAMRTRAAERLIDTLYPPDVTQRPPFVASMLDMLIDRVVDFVDAVIVPHNRNAVQAIHRELNDAAAEHGIGVPRTWYLDKAWSPDAAGRAYDRAAILGLHERLEAFAGRAIPDADLAAAIVDGNAARAMVGRISALRGAEIQGSDALQLIAAFWALPHARFAELAAAALGELAPPPPGPRLYLGGSPQDHTGLYTLVERLGATIVTEDHCWGVRAADGMLPADVAPLDAIAARFQDFPACSIRFPLQRTIDANLARARAARVDAAIFAVADRDSTQAWETPEQVAAFRGAGIPTLHLRRQPYEPDGAATDLIGAFLQGLPR</sequence>
<dbReference type="PANTHER" id="PTHR30548">
    <property type="entry name" value="2-HYDROXYGLUTARYL-COA DEHYDRATASE, D-COMPONENT-RELATED"/>
    <property type="match status" value="1"/>
</dbReference>
<name>A0A396RXQ5_9SPHN</name>
<dbReference type="PANTHER" id="PTHR30548:SF1">
    <property type="entry name" value="DEHYDRATASE SUBUNIT MJ0007-RELATED"/>
    <property type="match status" value="1"/>
</dbReference>
<dbReference type="Gene3D" id="1.20.1270.370">
    <property type="match status" value="1"/>
</dbReference>
<dbReference type="RefSeq" id="WP_118862758.1">
    <property type="nucleotide sequence ID" value="NZ_QWLV01000001.1"/>
</dbReference>
<dbReference type="EMBL" id="QWLV01000001">
    <property type="protein sequence ID" value="RHW19253.1"/>
    <property type="molecule type" value="Genomic_DNA"/>
</dbReference>
<dbReference type="Proteomes" id="UP000266693">
    <property type="component" value="Unassembled WGS sequence"/>
</dbReference>
<proteinExistence type="inferred from homology"/>
<dbReference type="OrthoDB" id="355459at2"/>
<evidence type="ECO:0000256" key="1">
    <source>
        <dbReference type="ARBA" id="ARBA00005806"/>
    </source>
</evidence>
<comment type="similarity">
    <text evidence="1">Belongs to the FldB/FldC dehydratase alpha/beta subunit family.</text>
</comment>
<reference evidence="2 3" key="1">
    <citation type="submission" date="2018-08" db="EMBL/GenBank/DDBJ databases">
        <title>The multiple taxonomic identification of Sphingomonas gilva.</title>
        <authorList>
            <person name="Zhu D."/>
            <person name="Zheng S."/>
        </authorList>
    </citation>
    <scope>NUCLEOTIDE SEQUENCE [LARGE SCALE GENOMIC DNA]</scope>
    <source>
        <strain evidence="2 3">ZDH117</strain>
    </source>
</reference>
<gene>
    <name evidence="2" type="ORF">D1610_03865</name>
</gene>
<protein>
    <submittedName>
        <fullName evidence="2">2-hydroxyacyl-CoA dehydratase</fullName>
    </submittedName>
</protein>
<organism evidence="2 3">
    <name type="scientific">Sphingomonas gilva</name>
    <dbReference type="NCBI Taxonomy" id="2305907"/>
    <lineage>
        <taxon>Bacteria</taxon>
        <taxon>Pseudomonadati</taxon>
        <taxon>Pseudomonadota</taxon>
        <taxon>Alphaproteobacteria</taxon>
        <taxon>Sphingomonadales</taxon>
        <taxon>Sphingomonadaceae</taxon>
        <taxon>Sphingomonas</taxon>
    </lineage>
</organism>
<comment type="caution">
    <text evidence="2">The sequence shown here is derived from an EMBL/GenBank/DDBJ whole genome shotgun (WGS) entry which is preliminary data.</text>
</comment>
<evidence type="ECO:0000313" key="2">
    <source>
        <dbReference type="EMBL" id="RHW19253.1"/>
    </source>
</evidence>